<dbReference type="PROSITE" id="PS50994">
    <property type="entry name" value="INTEGRASE"/>
    <property type="match status" value="1"/>
</dbReference>
<comment type="function">
    <text evidence="1">Involved in the transposition of the insertion sequence.</text>
</comment>
<reference evidence="3 4" key="1">
    <citation type="submission" date="2016-10" db="EMBL/GenBank/DDBJ databases">
        <title>Complete Genome Sequence of Acetogen Clostridium formicoaceticum ATCC 27076.</title>
        <authorList>
            <person name="Bao T."/>
            <person name="Cheng C."/>
            <person name="Zhao J."/>
            <person name="Yang S.-T."/>
            <person name="Wang J."/>
            <person name="Wang M."/>
        </authorList>
    </citation>
    <scope>NUCLEOTIDE SEQUENCE [LARGE SCALE GENOMIC DNA]</scope>
    <source>
        <strain evidence="3 4">ATCC 27076</strain>
    </source>
</reference>
<dbReference type="PANTHER" id="PTHR46889:SF4">
    <property type="entry name" value="TRANSPOSASE INSO FOR INSERTION SEQUENCE ELEMENT IS911B-RELATED"/>
    <property type="match status" value="1"/>
</dbReference>
<dbReference type="EMBL" id="CP017603">
    <property type="protein sequence ID" value="AOY77541.1"/>
    <property type="molecule type" value="Genomic_DNA"/>
</dbReference>
<dbReference type="InterPro" id="IPR025948">
    <property type="entry name" value="HTH-like_dom"/>
</dbReference>
<evidence type="ECO:0000313" key="3">
    <source>
        <dbReference type="EMBL" id="AOY77541.1"/>
    </source>
</evidence>
<dbReference type="InterPro" id="IPR048020">
    <property type="entry name" value="Transpos_IS3"/>
</dbReference>
<dbReference type="NCBIfam" id="NF033516">
    <property type="entry name" value="transpos_IS3"/>
    <property type="match status" value="1"/>
</dbReference>
<evidence type="ECO:0000259" key="2">
    <source>
        <dbReference type="PROSITE" id="PS50994"/>
    </source>
</evidence>
<dbReference type="InterPro" id="IPR036397">
    <property type="entry name" value="RNaseH_sf"/>
</dbReference>
<dbReference type="Proteomes" id="UP000177894">
    <property type="component" value="Chromosome"/>
</dbReference>
<feature type="domain" description="Integrase catalytic" evidence="2">
    <location>
        <begin position="105"/>
        <end position="265"/>
    </location>
</feature>
<protein>
    <submittedName>
        <fullName evidence="3">Transposase</fullName>
    </submittedName>
</protein>
<dbReference type="InterPro" id="IPR001584">
    <property type="entry name" value="Integrase_cat-core"/>
</dbReference>
<sequence>MCQVLKVSRSGYYAWLKRPKSKRDLENEKLLEQIKRVHKKSRNIYGSIRITKQLNHEGIKCGRNRVYRLMKLNNIQSIMKRKFKATTNSKHSYPVAPNLLNQNFTVEKPNQAWVTDIAYIATKEGWLYLAIILDLYDPKVVGWSTMTQQLVINALNNAVSRRKPTKGLIHHSDRGSQYASKAYQSLLKSYGMKASMSRKGNCYDNACAESFFGTLKTEMVYFNKYETRAQAKSSIFEYIELFYNTERLHSSLNYKSPKNYENQRKVA</sequence>
<accession>A0ABM6EWS9</accession>
<dbReference type="PANTHER" id="PTHR46889">
    <property type="entry name" value="TRANSPOSASE INSF FOR INSERTION SEQUENCE IS3B-RELATED"/>
    <property type="match status" value="1"/>
</dbReference>
<dbReference type="Pfam" id="PF13276">
    <property type="entry name" value="HTH_21"/>
    <property type="match status" value="1"/>
</dbReference>
<evidence type="ECO:0000313" key="4">
    <source>
        <dbReference type="Proteomes" id="UP000177894"/>
    </source>
</evidence>
<dbReference type="InterPro" id="IPR012337">
    <property type="entry name" value="RNaseH-like_sf"/>
</dbReference>
<evidence type="ECO:0000256" key="1">
    <source>
        <dbReference type="ARBA" id="ARBA00002286"/>
    </source>
</evidence>
<proteinExistence type="predicted"/>
<dbReference type="Pfam" id="PF00665">
    <property type="entry name" value="rve"/>
    <property type="match status" value="1"/>
</dbReference>
<keyword evidence="4" id="KW-1185">Reference proteome</keyword>
<dbReference type="Pfam" id="PF13333">
    <property type="entry name" value="rve_2"/>
    <property type="match status" value="1"/>
</dbReference>
<organism evidence="3 4">
    <name type="scientific">Clostridium formicaceticum</name>
    <dbReference type="NCBI Taxonomy" id="1497"/>
    <lineage>
        <taxon>Bacteria</taxon>
        <taxon>Bacillati</taxon>
        <taxon>Bacillota</taxon>
        <taxon>Clostridia</taxon>
        <taxon>Eubacteriales</taxon>
        <taxon>Clostridiaceae</taxon>
        <taxon>Clostridium</taxon>
    </lineage>
</organism>
<dbReference type="SUPFAM" id="SSF53098">
    <property type="entry name" value="Ribonuclease H-like"/>
    <property type="match status" value="1"/>
</dbReference>
<dbReference type="InterPro" id="IPR050900">
    <property type="entry name" value="Transposase_IS3/IS150/IS904"/>
</dbReference>
<name>A0ABM6EWS9_9CLOT</name>
<dbReference type="Gene3D" id="3.30.420.10">
    <property type="entry name" value="Ribonuclease H-like superfamily/Ribonuclease H"/>
    <property type="match status" value="1"/>
</dbReference>
<gene>
    <name evidence="3" type="ORF">BJL90_17785</name>
</gene>